<gene>
    <name evidence="1" type="primary">AVEN_103099_1</name>
    <name evidence="1" type="ORF">NPIL_400491</name>
</gene>
<evidence type="ECO:0000313" key="1">
    <source>
        <dbReference type="EMBL" id="GFT48137.1"/>
    </source>
</evidence>
<dbReference type="Gene3D" id="3.30.420.10">
    <property type="entry name" value="Ribonuclease H-like superfamily/Ribonuclease H"/>
    <property type="match status" value="1"/>
</dbReference>
<comment type="caution">
    <text evidence="1">The sequence shown here is derived from an EMBL/GenBank/DDBJ whole genome shotgun (WGS) entry which is preliminary data.</text>
</comment>
<dbReference type="OrthoDB" id="7905247at2759"/>
<dbReference type="EMBL" id="BMAW01016244">
    <property type="protein sequence ID" value="GFT48137.1"/>
    <property type="molecule type" value="Genomic_DNA"/>
</dbReference>
<reference evidence="1" key="1">
    <citation type="submission" date="2020-08" db="EMBL/GenBank/DDBJ databases">
        <title>Multicomponent nature underlies the extraordinary mechanical properties of spider dragline silk.</title>
        <authorList>
            <person name="Kono N."/>
            <person name="Nakamura H."/>
            <person name="Mori M."/>
            <person name="Yoshida Y."/>
            <person name="Ohtoshi R."/>
            <person name="Malay A.D."/>
            <person name="Moran D.A.P."/>
            <person name="Tomita M."/>
            <person name="Numata K."/>
            <person name="Arakawa K."/>
        </authorList>
    </citation>
    <scope>NUCLEOTIDE SEQUENCE</scope>
</reference>
<evidence type="ECO:0008006" key="3">
    <source>
        <dbReference type="Google" id="ProtNLM"/>
    </source>
</evidence>
<sequence length="126" mass="14745">MSIYTIPKSILIVKTFSKATKTLLLSQEPLKKNLKCINWPPYSPDFNPCDWFLRGKFKDKVCSQNPKTVPELKCAIQRQIEAIDACNMTFWHFDIYPTLESVIRHFVLRMHHAIARDGRHIELEIS</sequence>
<proteinExistence type="predicted"/>
<accession>A0A8X6P653</accession>
<keyword evidence="2" id="KW-1185">Reference proteome</keyword>
<organism evidence="1 2">
    <name type="scientific">Nephila pilipes</name>
    <name type="common">Giant wood spider</name>
    <name type="synonym">Nephila maculata</name>
    <dbReference type="NCBI Taxonomy" id="299642"/>
    <lineage>
        <taxon>Eukaryota</taxon>
        <taxon>Metazoa</taxon>
        <taxon>Ecdysozoa</taxon>
        <taxon>Arthropoda</taxon>
        <taxon>Chelicerata</taxon>
        <taxon>Arachnida</taxon>
        <taxon>Araneae</taxon>
        <taxon>Araneomorphae</taxon>
        <taxon>Entelegynae</taxon>
        <taxon>Araneoidea</taxon>
        <taxon>Nephilidae</taxon>
        <taxon>Nephila</taxon>
    </lineage>
</organism>
<dbReference type="GO" id="GO:0003676">
    <property type="term" value="F:nucleic acid binding"/>
    <property type="evidence" value="ECO:0007669"/>
    <property type="project" value="InterPro"/>
</dbReference>
<dbReference type="AlphaFoldDB" id="A0A8X6P653"/>
<protein>
    <recommendedName>
        <fullName evidence="3">Tc1-like transposase DDE domain-containing protein</fullName>
    </recommendedName>
</protein>
<evidence type="ECO:0000313" key="2">
    <source>
        <dbReference type="Proteomes" id="UP000887013"/>
    </source>
</evidence>
<name>A0A8X6P653_NEPPI</name>
<dbReference type="Proteomes" id="UP000887013">
    <property type="component" value="Unassembled WGS sequence"/>
</dbReference>
<dbReference type="InterPro" id="IPR036397">
    <property type="entry name" value="RNaseH_sf"/>
</dbReference>